<dbReference type="EMBL" id="CAKAEH010000861">
    <property type="protein sequence ID" value="CAG9532080.1"/>
    <property type="molecule type" value="Genomic_DNA"/>
</dbReference>
<sequence>MPPQKLSESSCTKTILHGISKEHPIAVLALSLKRDREYLRRARQPRLSIITTLNADFGFSPRTTVLGIPREVGSPTPRVDFFGPRPRGYPGAQSLRCYVRYPLSGCGSWVLSSLCFCRTRRSLHGDT</sequence>
<name>A0A8J2PRB1_9BILA</name>
<comment type="caution">
    <text evidence="1">The sequence shown here is derived from an EMBL/GenBank/DDBJ whole genome shotgun (WGS) entry which is preliminary data.</text>
</comment>
<evidence type="ECO:0000313" key="1">
    <source>
        <dbReference type="EMBL" id="CAG9532080.1"/>
    </source>
</evidence>
<proteinExistence type="predicted"/>
<evidence type="ECO:0000313" key="2">
    <source>
        <dbReference type="Proteomes" id="UP000746747"/>
    </source>
</evidence>
<accession>A0A8J2PRB1</accession>
<keyword evidence="2" id="KW-1185">Reference proteome</keyword>
<gene>
    <name evidence="1" type="ORF">CJOHNSTONI_LOCUS2422</name>
</gene>
<organism evidence="1 2">
    <name type="scientific">Cercopithifilaria johnstoni</name>
    <dbReference type="NCBI Taxonomy" id="2874296"/>
    <lineage>
        <taxon>Eukaryota</taxon>
        <taxon>Metazoa</taxon>
        <taxon>Ecdysozoa</taxon>
        <taxon>Nematoda</taxon>
        <taxon>Chromadorea</taxon>
        <taxon>Rhabditida</taxon>
        <taxon>Spirurina</taxon>
        <taxon>Spiruromorpha</taxon>
        <taxon>Filarioidea</taxon>
        <taxon>Onchocercidae</taxon>
        <taxon>Cercopithifilaria</taxon>
    </lineage>
</organism>
<dbReference type="Proteomes" id="UP000746747">
    <property type="component" value="Unassembled WGS sequence"/>
</dbReference>
<protein>
    <submittedName>
        <fullName evidence="1">Uncharacterized protein</fullName>
    </submittedName>
</protein>
<dbReference type="AlphaFoldDB" id="A0A8J2PRB1"/>
<reference evidence="1" key="1">
    <citation type="submission" date="2021-09" db="EMBL/GenBank/DDBJ databases">
        <authorList>
            <consortium name="Pathogen Informatics"/>
        </authorList>
    </citation>
    <scope>NUCLEOTIDE SEQUENCE</scope>
</reference>